<accession>A7HXG9</accession>
<dbReference type="Pfam" id="PF13480">
    <property type="entry name" value="Acetyltransf_6"/>
    <property type="match status" value="1"/>
</dbReference>
<gene>
    <name evidence="2" type="ordered locus">Plav_2995</name>
</gene>
<dbReference type="EMBL" id="CP000774">
    <property type="protein sequence ID" value="ABS64602.1"/>
    <property type="molecule type" value="Genomic_DNA"/>
</dbReference>
<name>A7HXG9_PARL1</name>
<dbReference type="InterPro" id="IPR016181">
    <property type="entry name" value="Acyl_CoA_acyltransferase"/>
</dbReference>
<dbReference type="STRING" id="402881.Plav_2995"/>
<reference evidence="2 3" key="1">
    <citation type="journal article" date="2011" name="Stand. Genomic Sci.">
        <title>Complete genome sequence of Parvibaculum lavamentivorans type strain (DS-1(T)).</title>
        <authorList>
            <person name="Schleheck D."/>
            <person name="Weiss M."/>
            <person name="Pitluck S."/>
            <person name="Bruce D."/>
            <person name="Land M.L."/>
            <person name="Han S."/>
            <person name="Saunders E."/>
            <person name="Tapia R."/>
            <person name="Detter C."/>
            <person name="Brettin T."/>
            <person name="Han J."/>
            <person name="Woyke T."/>
            <person name="Goodwin L."/>
            <person name="Pennacchio L."/>
            <person name="Nolan M."/>
            <person name="Cook A.M."/>
            <person name="Kjelleberg S."/>
            <person name="Thomas T."/>
        </authorList>
    </citation>
    <scope>NUCLEOTIDE SEQUENCE [LARGE SCALE GENOMIC DNA]</scope>
    <source>
        <strain evidence="3">DS-1 / DSM 13023 / NCIMB 13966</strain>
    </source>
</reference>
<dbReference type="Proteomes" id="UP000006377">
    <property type="component" value="Chromosome"/>
</dbReference>
<dbReference type="HOGENOM" id="CLU_046277_2_0_5"/>
<evidence type="ECO:0000313" key="3">
    <source>
        <dbReference type="Proteomes" id="UP000006377"/>
    </source>
</evidence>
<protein>
    <recommendedName>
        <fullName evidence="1">BioF2-like acetyltransferase domain-containing protein</fullName>
    </recommendedName>
</protein>
<dbReference type="SUPFAM" id="SSF55729">
    <property type="entry name" value="Acyl-CoA N-acyltransferases (Nat)"/>
    <property type="match status" value="1"/>
</dbReference>
<dbReference type="InterPro" id="IPR038740">
    <property type="entry name" value="BioF2-like_GNAT_dom"/>
</dbReference>
<evidence type="ECO:0000313" key="2">
    <source>
        <dbReference type="EMBL" id="ABS64602.1"/>
    </source>
</evidence>
<dbReference type="KEGG" id="pla:Plav_2995"/>
<dbReference type="AlphaFoldDB" id="A7HXG9"/>
<dbReference type="eggNOG" id="COG5653">
    <property type="taxonomic scope" value="Bacteria"/>
</dbReference>
<dbReference type="Gene3D" id="3.40.630.30">
    <property type="match status" value="1"/>
</dbReference>
<feature type="domain" description="BioF2-like acetyltransferase" evidence="1">
    <location>
        <begin position="226"/>
        <end position="371"/>
    </location>
</feature>
<proteinExistence type="predicted"/>
<evidence type="ECO:0000259" key="1">
    <source>
        <dbReference type="Pfam" id="PF13480"/>
    </source>
</evidence>
<organism evidence="2 3">
    <name type="scientific">Parvibaculum lavamentivorans (strain DS-1 / DSM 13023 / NCIMB 13966)</name>
    <dbReference type="NCBI Taxonomy" id="402881"/>
    <lineage>
        <taxon>Bacteria</taxon>
        <taxon>Pseudomonadati</taxon>
        <taxon>Pseudomonadota</taxon>
        <taxon>Alphaproteobacteria</taxon>
        <taxon>Hyphomicrobiales</taxon>
        <taxon>Parvibaculaceae</taxon>
        <taxon>Parvibaculum</taxon>
    </lineage>
</organism>
<sequence>MRTPVQGEAAVTSPVTQLTSKFQDIAGFPAFQPSEKRRNTAKFGKVEAPKPQVLVSVHEELEPLKAVWQALERSGDCTAFQTFAWVSAWQRHIGTKQGVTPAIVVGWDSEGSALFIMPLGLESGLLCNKLVWLGGDLCDYQGPLLSKAFSRTVSAAQFPALWADIREILPTHHMVALSRMAERVGDQANPFMTLDGLRRHASSAHMTRLKGDWASYYAEKRSSGSKKRDKQKRRKLEELGDVAFVTAQTDEEKLRTLDALMAQKSVSFARMGISNLFDRPGYRDFYRDLATDPDANGLIHVGHLAVGDTIAAANWGVSFGGRYCYVLASYDEGAEASRFGPGMAQLMELMAHAAGTGHTEFDFTIGDETYKDQWCEVEIPLFDLVEPNNLIGWMELGPRIAYLQAKRFIKQTPVLWHWFTRLRAAKAGLSIARFHRA</sequence>
<keyword evidence="3" id="KW-1185">Reference proteome</keyword>